<sequence length="81" mass="9052">MIKILFFAKLREQLNCEFIELEIDQVSVAEVKSSLIKQNPQWQSVLMGNKVLAAVNQEMVNQNTIVQSGDEVAFFPPVTGG</sequence>
<proteinExistence type="inferred from homology"/>
<comment type="similarity">
    <text evidence="2">Belongs to the MoaD family.</text>
</comment>
<evidence type="ECO:0000313" key="4">
    <source>
        <dbReference type="EMBL" id="WAJ69806.1"/>
    </source>
</evidence>
<keyword evidence="1" id="KW-0547">Nucleotide-binding</keyword>
<evidence type="ECO:0000256" key="2">
    <source>
        <dbReference type="ARBA" id="ARBA00024200"/>
    </source>
</evidence>
<dbReference type="InterPro" id="IPR044672">
    <property type="entry name" value="MOCS2A"/>
</dbReference>
<name>A0ABY7ANE5_9ALTE</name>
<accession>A0ABY7ANE5</accession>
<dbReference type="InterPro" id="IPR003749">
    <property type="entry name" value="ThiS/MoaD-like"/>
</dbReference>
<dbReference type="NCBIfam" id="TIGR01682">
    <property type="entry name" value="moaD"/>
    <property type="match status" value="1"/>
</dbReference>
<dbReference type="PANTHER" id="PTHR33359:SF1">
    <property type="entry name" value="MOLYBDOPTERIN SYNTHASE SULFUR CARRIER SUBUNIT"/>
    <property type="match status" value="1"/>
</dbReference>
<dbReference type="RefSeq" id="WP_268074092.1">
    <property type="nucleotide sequence ID" value="NZ_CP109965.1"/>
</dbReference>
<dbReference type="Pfam" id="PF02597">
    <property type="entry name" value="ThiS"/>
    <property type="match status" value="1"/>
</dbReference>
<dbReference type="EMBL" id="CP109965">
    <property type="protein sequence ID" value="WAJ69806.1"/>
    <property type="molecule type" value="Genomic_DNA"/>
</dbReference>
<dbReference type="SUPFAM" id="SSF54285">
    <property type="entry name" value="MoaD/ThiS"/>
    <property type="match status" value="1"/>
</dbReference>
<dbReference type="Proteomes" id="UP001163726">
    <property type="component" value="Chromosome"/>
</dbReference>
<dbReference type="PANTHER" id="PTHR33359">
    <property type="entry name" value="MOLYBDOPTERIN SYNTHASE SULFUR CARRIER SUBUNIT"/>
    <property type="match status" value="1"/>
</dbReference>
<dbReference type="InterPro" id="IPR016155">
    <property type="entry name" value="Mopterin_synth/thiamin_S_b"/>
</dbReference>
<protein>
    <recommendedName>
        <fullName evidence="3">Molybdopterin synthase sulfur carrier subunit</fullName>
    </recommendedName>
</protein>
<evidence type="ECO:0000256" key="3">
    <source>
        <dbReference type="ARBA" id="ARBA00024247"/>
    </source>
</evidence>
<keyword evidence="5" id="KW-1185">Reference proteome</keyword>
<dbReference type="Gene3D" id="3.10.20.30">
    <property type="match status" value="1"/>
</dbReference>
<gene>
    <name evidence="4" type="primary">moaD</name>
    <name evidence="4" type="ORF">OLW01_11680</name>
</gene>
<reference evidence="4" key="1">
    <citation type="submission" date="2022-10" db="EMBL/GenBank/DDBJ databases">
        <title>Catenovulum adriacola sp. nov. isolated in the Harbour of Susak.</title>
        <authorList>
            <person name="Schoch T."/>
            <person name="Reich S.J."/>
            <person name="Stoeferle S."/>
            <person name="Flaiz M."/>
            <person name="Kazda M."/>
            <person name="Riedel C.U."/>
            <person name="Duerre P."/>
        </authorList>
    </citation>
    <scope>NUCLEOTIDE SEQUENCE</scope>
    <source>
        <strain evidence="4">TS8</strain>
    </source>
</reference>
<evidence type="ECO:0000313" key="5">
    <source>
        <dbReference type="Proteomes" id="UP001163726"/>
    </source>
</evidence>
<dbReference type="CDD" id="cd00754">
    <property type="entry name" value="Ubl_MoaD"/>
    <property type="match status" value="1"/>
</dbReference>
<organism evidence="4 5">
    <name type="scientific">Catenovulum adriaticum</name>
    <dbReference type="NCBI Taxonomy" id="2984846"/>
    <lineage>
        <taxon>Bacteria</taxon>
        <taxon>Pseudomonadati</taxon>
        <taxon>Pseudomonadota</taxon>
        <taxon>Gammaproteobacteria</taxon>
        <taxon>Alteromonadales</taxon>
        <taxon>Alteromonadaceae</taxon>
        <taxon>Catenovulum</taxon>
    </lineage>
</organism>
<dbReference type="InterPro" id="IPR012675">
    <property type="entry name" value="Beta-grasp_dom_sf"/>
</dbReference>
<evidence type="ECO:0000256" key="1">
    <source>
        <dbReference type="ARBA" id="ARBA00022741"/>
    </source>
</evidence>